<dbReference type="STRING" id="1423770.FD29_GL000873"/>
<dbReference type="PATRIC" id="fig|1423770.3.peg.900"/>
<dbReference type="GO" id="GO:0031012">
    <property type="term" value="C:extracellular matrix"/>
    <property type="evidence" value="ECO:0007669"/>
    <property type="project" value="InterPro"/>
</dbReference>
<dbReference type="Pfam" id="PF00413">
    <property type="entry name" value="Peptidase_M10"/>
    <property type="match status" value="1"/>
</dbReference>
<dbReference type="EMBL" id="AZEZ01000082">
    <property type="protein sequence ID" value="KRL43492.1"/>
    <property type="molecule type" value="Genomic_DNA"/>
</dbReference>
<protein>
    <submittedName>
        <fullName evidence="7">Zn-dependent protease</fullName>
    </submittedName>
</protein>
<evidence type="ECO:0000256" key="3">
    <source>
        <dbReference type="ARBA" id="ARBA00022801"/>
    </source>
</evidence>
<dbReference type="InterPro" id="IPR024079">
    <property type="entry name" value="MetalloPept_cat_dom_sf"/>
</dbReference>
<dbReference type="PANTHER" id="PTHR10201">
    <property type="entry name" value="MATRIX METALLOPROTEINASE"/>
    <property type="match status" value="1"/>
</dbReference>
<dbReference type="OrthoDB" id="2148705at2"/>
<name>A0A0R1QL98_9LACO</name>
<keyword evidence="3" id="KW-0378">Hydrolase</keyword>
<dbReference type="GO" id="GO:0006508">
    <property type="term" value="P:proteolysis"/>
    <property type="evidence" value="ECO:0007669"/>
    <property type="project" value="UniProtKB-KW"/>
</dbReference>
<reference evidence="7 8" key="1">
    <citation type="journal article" date="2015" name="Genome Announc.">
        <title>Expanding the biotechnology potential of lactobacilli through comparative genomics of 213 strains and associated genera.</title>
        <authorList>
            <person name="Sun Z."/>
            <person name="Harris H.M."/>
            <person name="McCann A."/>
            <person name="Guo C."/>
            <person name="Argimon S."/>
            <person name="Zhang W."/>
            <person name="Yang X."/>
            <person name="Jeffery I.B."/>
            <person name="Cooney J.C."/>
            <person name="Kagawa T.F."/>
            <person name="Liu W."/>
            <person name="Song Y."/>
            <person name="Salvetti E."/>
            <person name="Wrobel A."/>
            <person name="Rasinkangas P."/>
            <person name="Parkhill J."/>
            <person name="Rea M.C."/>
            <person name="O'Sullivan O."/>
            <person name="Ritari J."/>
            <person name="Douillard F.P."/>
            <person name="Paul Ross R."/>
            <person name="Yang R."/>
            <person name="Briner A.E."/>
            <person name="Felis G.E."/>
            <person name="de Vos W.M."/>
            <person name="Barrangou R."/>
            <person name="Klaenhammer T.R."/>
            <person name="Caufield P.W."/>
            <person name="Cui Y."/>
            <person name="Zhang H."/>
            <person name="O'Toole P.W."/>
        </authorList>
    </citation>
    <scope>NUCLEOTIDE SEQUENCE [LARGE SCALE GENOMIC DNA]</scope>
    <source>
        <strain evidence="7 8">DSM 14500</strain>
    </source>
</reference>
<feature type="domain" description="Peptidase metallopeptidase" evidence="6">
    <location>
        <begin position="79"/>
        <end position="230"/>
    </location>
</feature>
<evidence type="ECO:0000256" key="5">
    <source>
        <dbReference type="ARBA" id="ARBA00023049"/>
    </source>
</evidence>
<sequence>MRKNSWIVWLLLLAGAFVVVELHPQVVPQVESQVKATNDKVQPYLYLIKTNIESKLNGTTKTTTEKQVGKVSTPIEEPLKNMITAKTYYYHFDNNVPENVQQVFQNAVDTYNNTGIVRLIPQKSEPNQNNITFFIYHKKINNIASSTVELGNGGPSALQLNNYAINSGRAGLNMTYPNMSVKNSVAMHELGHALGLAHSSYTNSVMYPVDQGVTKLSEADLNGLRKIYNQSTTTD</sequence>
<dbReference type="GO" id="GO:0004222">
    <property type="term" value="F:metalloendopeptidase activity"/>
    <property type="evidence" value="ECO:0007669"/>
    <property type="project" value="InterPro"/>
</dbReference>
<dbReference type="SUPFAM" id="SSF55486">
    <property type="entry name" value="Metalloproteases ('zincins'), catalytic domain"/>
    <property type="match status" value="1"/>
</dbReference>
<dbReference type="PANTHER" id="PTHR10201:SF323">
    <property type="entry name" value="MATRIX METALLOPROTEINASE-21"/>
    <property type="match status" value="1"/>
</dbReference>
<evidence type="ECO:0000256" key="2">
    <source>
        <dbReference type="ARBA" id="ARBA00022723"/>
    </source>
</evidence>
<dbReference type="SMART" id="SM00235">
    <property type="entry name" value="ZnMc"/>
    <property type="match status" value="1"/>
</dbReference>
<keyword evidence="2" id="KW-0479">Metal-binding</keyword>
<keyword evidence="8" id="KW-1185">Reference proteome</keyword>
<dbReference type="AlphaFoldDB" id="A0A0R1QL98"/>
<gene>
    <name evidence="7" type="ORF">FD29_GL000873</name>
</gene>
<comment type="caution">
    <text evidence="7">The sequence shown here is derived from an EMBL/GenBank/DDBJ whole genome shotgun (WGS) entry which is preliminary data.</text>
</comment>
<accession>A0A0R1QL98</accession>
<keyword evidence="1 7" id="KW-0645">Protease</keyword>
<keyword evidence="5" id="KW-0482">Metalloprotease</keyword>
<dbReference type="InterPro" id="IPR001818">
    <property type="entry name" value="Pept_M10_metallopeptidase"/>
</dbReference>
<evidence type="ECO:0000259" key="6">
    <source>
        <dbReference type="SMART" id="SM00235"/>
    </source>
</evidence>
<evidence type="ECO:0000256" key="4">
    <source>
        <dbReference type="ARBA" id="ARBA00022833"/>
    </source>
</evidence>
<proteinExistence type="predicted"/>
<evidence type="ECO:0000313" key="8">
    <source>
        <dbReference type="Proteomes" id="UP000050872"/>
    </source>
</evidence>
<dbReference type="Proteomes" id="UP000050872">
    <property type="component" value="Unassembled WGS sequence"/>
</dbReference>
<dbReference type="InterPro" id="IPR006026">
    <property type="entry name" value="Peptidase_Metallo"/>
</dbReference>
<evidence type="ECO:0000256" key="1">
    <source>
        <dbReference type="ARBA" id="ARBA00022670"/>
    </source>
</evidence>
<dbReference type="GO" id="GO:0008270">
    <property type="term" value="F:zinc ion binding"/>
    <property type="evidence" value="ECO:0007669"/>
    <property type="project" value="InterPro"/>
</dbReference>
<dbReference type="Gene3D" id="3.40.390.10">
    <property type="entry name" value="Collagenase (Catalytic Domain)"/>
    <property type="match status" value="1"/>
</dbReference>
<dbReference type="RefSeq" id="WP_057888310.1">
    <property type="nucleotide sequence ID" value="NZ_AZEZ01000082.1"/>
</dbReference>
<keyword evidence="4" id="KW-0862">Zinc</keyword>
<evidence type="ECO:0000313" key="7">
    <source>
        <dbReference type="EMBL" id="KRL43492.1"/>
    </source>
</evidence>
<organism evidence="7 8">
    <name type="scientific">Companilactobacillus mindensis DSM 14500</name>
    <dbReference type="NCBI Taxonomy" id="1423770"/>
    <lineage>
        <taxon>Bacteria</taxon>
        <taxon>Bacillati</taxon>
        <taxon>Bacillota</taxon>
        <taxon>Bacilli</taxon>
        <taxon>Lactobacillales</taxon>
        <taxon>Lactobacillaceae</taxon>
        <taxon>Companilactobacillus</taxon>
    </lineage>
</organism>
<dbReference type="CDD" id="cd04268">
    <property type="entry name" value="ZnMc_MMP_like"/>
    <property type="match status" value="1"/>
</dbReference>